<evidence type="ECO:0000256" key="2">
    <source>
        <dbReference type="SAM" id="Phobius"/>
    </source>
</evidence>
<evidence type="ECO:0000313" key="4">
    <source>
        <dbReference type="Proteomes" id="UP000829685"/>
    </source>
</evidence>
<dbReference type="InterPro" id="IPR029044">
    <property type="entry name" value="Nucleotide-diphossugar_trans"/>
</dbReference>
<keyword evidence="2" id="KW-0472">Membrane</keyword>
<evidence type="ECO:0000256" key="1">
    <source>
        <dbReference type="ARBA" id="ARBA00009003"/>
    </source>
</evidence>
<organism evidence="3 4">
    <name type="scientific">Neoarthrinium moseri</name>
    <dbReference type="NCBI Taxonomy" id="1658444"/>
    <lineage>
        <taxon>Eukaryota</taxon>
        <taxon>Fungi</taxon>
        <taxon>Dikarya</taxon>
        <taxon>Ascomycota</taxon>
        <taxon>Pezizomycotina</taxon>
        <taxon>Sordariomycetes</taxon>
        <taxon>Xylariomycetidae</taxon>
        <taxon>Amphisphaeriales</taxon>
        <taxon>Apiosporaceae</taxon>
        <taxon>Neoarthrinium</taxon>
    </lineage>
</organism>
<evidence type="ECO:0000313" key="3">
    <source>
        <dbReference type="EMBL" id="KAI1866451.1"/>
    </source>
</evidence>
<dbReference type="InterPro" id="IPR007577">
    <property type="entry name" value="GlycoTrfase_DXD_sugar-bd_CS"/>
</dbReference>
<keyword evidence="2" id="KW-0812">Transmembrane</keyword>
<gene>
    <name evidence="3" type="ORF">JX265_007752</name>
</gene>
<name>A0A9Q0APD1_9PEZI</name>
<reference evidence="3" key="1">
    <citation type="submission" date="2021-03" db="EMBL/GenBank/DDBJ databases">
        <title>Revisited historic fungal species revealed as producer of novel bioactive compounds through whole genome sequencing and comparative genomics.</title>
        <authorList>
            <person name="Vignolle G.A."/>
            <person name="Hochenegger N."/>
            <person name="Mach R.L."/>
            <person name="Mach-Aigner A.R."/>
            <person name="Javad Rahimi M."/>
            <person name="Salim K.A."/>
            <person name="Chan C.M."/>
            <person name="Lim L.B.L."/>
            <person name="Cai F."/>
            <person name="Druzhinina I.S."/>
            <person name="U'Ren J.M."/>
            <person name="Derntl C."/>
        </authorList>
    </citation>
    <scope>NUCLEOTIDE SEQUENCE</scope>
    <source>
        <strain evidence="3">TUCIM 5799</strain>
    </source>
</reference>
<dbReference type="GO" id="GO:0000136">
    <property type="term" value="C:mannan polymerase complex"/>
    <property type="evidence" value="ECO:0007669"/>
    <property type="project" value="TreeGrafter"/>
</dbReference>
<evidence type="ECO:0008006" key="5">
    <source>
        <dbReference type="Google" id="ProtNLM"/>
    </source>
</evidence>
<dbReference type="EMBL" id="JAFIMR010000020">
    <property type="protein sequence ID" value="KAI1866451.1"/>
    <property type="molecule type" value="Genomic_DNA"/>
</dbReference>
<comment type="caution">
    <text evidence="3">The sequence shown here is derived from an EMBL/GenBank/DDBJ whole genome shotgun (WGS) entry which is preliminary data.</text>
</comment>
<comment type="similarity">
    <text evidence="1">Belongs to the glycosyltransferase 32 family.</text>
</comment>
<dbReference type="InterPro" id="IPR039367">
    <property type="entry name" value="Och1-like"/>
</dbReference>
<sequence length="313" mass="35852">MLSQSWSKRTTFLLVAAICITIVLITQLNIRRNSGTFTLPLPPEDKQNTYLPATDFPDKIWQSWKDDSENPTDRTVGFPHQWRMVNPTHRYERITDNNSDGYVEQRFPIEISELFSNLTDPILRADFLRYLVMLREGGVWADIDVLPHQPISRWVPDALKRSANIVIGIENDHKKKPIWNGVPYSVQLSQYTMLCKPGHPVFVALVDEVSRNLRKLLDLKGTQDSITFEEVMSTTGPFAFTKVVMEYMTQVTGIRHTGDELSQLSEPRLIGDVLILPKDAFGWLPHEHTHQKGDPSILVEHLFIGSWREGHPG</sequence>
<dbReference type="SUPFAM" id="SSF53448">
    <property type="entry name" value="Nucleotide-diphospho-sugar transferases"/>
    <property type="match status" value="1"/>
</dbReference>
<dbReference type="Gene3D" id="3.90.550.20">
    <property type="match status" value="1"/>
</dbReference>
<keyword evidence="2" id="KW-1133">Transmembrane helix</keyword>
<accession>A0A9Q0APD1</accession>
<dbReference type="GO" id="GO:0000009">
    <property type="term" value="F:alpha-1,6-mannosyltransferase activity"/>
    <property type="evidence" value="ECO:0007669"/>
    <property type="project" value="InterPro"/>
</dbReference>
<keyword evidence="4" id="KW-1185">Reference proteome</keyword>
<protein>
    <recommendedName>
        <fullName evidence="5">Initiation-specific alpha-1,6-mannosyltransferase</fullName>
    </recommendedName>
</protein>
<dbReference type="Pfam" id="PF04488">
    <property type="entry name" value="Gly_transf_sug"/>
    <property type="match status" value="1"/>
</dbReference>
<dbReference type="GO" id="GO:0006487">
    <property type="term" value="P:protein N-linked glycosylation"/>
    <property type="evidence" value="ECO:0007669"/>
    <property type="project" value="TreeGrafter"/>
</dbReference>
<feature type="transmembrane region" description="Helical" evidence="2">
    <location>
        <begin position="12"/>
        <end position="30"/>
    </location>
</feature>
<proteinExistence type="inferred from homology"/>
<dbReference type="PANTHER" id="PTHR31834">
    <property type="entry name" value="INITIATION-SPECIFIC ALPHA-1,6-MANNOSYLTRANSFERASE"/>
    <property type="match status" value="1"/>
</dbReference>
<dbReference type="PANTHER" id="PTHR31834:SF8">
    <property type="entry name" value="TRANSFERASE, PUTATIVE (AFU_ORTHOLOGUE AFUA_6G14040)-RELATED"/>
    <property type="match status" value="1"/>
</dbReference>
<dbReference type="AlphaFoldDB" id="A0A9Q0APD1"/>
<dbReference type="Proteomes" id="UP000829685">
    <property type="component" value="Unassembled WGS sequence"/>
</dbReference>